<dbReference type="CDD" id="cd00229">
    <property type="entry name" value="SGNH_hydrolase"/>
    <property type="match status" value="1"/>
</dbReference>
<dbReference type="InterPro" id="IPR038152">
    <property type="entry name" value="Carbam_trans_C_sf"/>
</dbReference>
<evidence type="ECO:0000259" key="3">
    <source>
        <dbReference type="Pfam" id="PF16861"/>
    </source>
</evidence>
<feature type="domain" description="Carbamoyltransferase C-terminal" evidence="3">
    <location>
        <begin position="765"/>
        <end position="955"/>
    </location>
</feature>
<dbReference type="InterPro" id="IPR031730">
    <property type="entry name" value="Carbam_trans_C"/>
</dbReference>
<keyword evidence="4" id="KW-0808">Transferase</keyword>
<dbReference type="Gene3D" id="3.30.420.40">
    <property type="match status" value="2"/>
</dbReference>
<feature type="domain" description="Carbamoyltransferase" evidence="2">
    <location>
        <begin position="370"/>
        <end position="707"/>
    </location>
</feature>
<dbReference type="GO" id="GO:0016740">
    <property type="term" value="F:transferase activity"/>
    <property type="evidence" value="ECO:0007669"/>
    <property type="project" value="UniProtKB-KW"/>
</dbReference>
<dbReference type="PANTHER" id="PTHR34847:SF1">
    <property type="entry name" value="NODULATION PROTEIN U"/>
    <property type="match status" value="1"/>
</dbReference>
<gene>
    <name evidence="4" type="primary">novN_1</name>
    <name evidence="4" type="ORF">CA13_26070</name>
</gene>
<organism evidence="4 5">
    <name type="scientific">Novipirellula herctigrandis</name>
    <dbReference type="NCBI Taxonomy" id="2527986"/>
    <lineage>
        <taxon>Bacteria</taxon>
        <taxon>Pseudomonadati</taxon>
        <taxon>Planctomycetota</taxon>
        <taxon>Planctomycetia</taxon>
        <taxon>Pirellulales</taxon>
        <taxon>Pirellulaceae</taxon>
        <taxon>Novipirellula</taxon>
    </lineage>
</organism>
<dbReference type="InterPro" id="IPR036514">
    <property type="entry name" value="SGNH_hydro_sf"/>
</dbReference>
<comment type="caution">
    <text evidence="4">The sequence shown here is derived from an EMBL/GenBank/DDBJ whole genome shotgun (WGS) entry which is preliminary data.</text>
</comment>
<dbReference type="CDD" id="cd24098">
    <property type="entry name" value="ASKHA_NBD_TobZ_N"/>
    <property type="match status" value="1"/>
</dbReference>
<dbReference type="InterPro" id="IPR051338">
    <property type="entry name" value="NodU/CmcH_Carbamoyltrnsfr"/>
</dbReference>
<protein>
    <submittedName>
        <fullName evidence="4">Decarbamoylnovobiocin carbamoyltransferase</fullName>
        <ecNumber evidence="4">2.1.3.12</ecNumber>
    </submittedName>
</protein>
<dbReference type="InterPro" id="IPR003696">
    <property type="entry name" value="Carbtransf_dom"/>
</dbReference>
<reference evidence="4 5" key="1">
    <citation type="submission" date="2019-02" db="EMBL/GenBank/DDBJ databases">
        <title>Deep-cultivation of Planctomycetes and their phenomic and genomic characterization uncovers novel biology.</title>
        <authorList>
            <person name="Wiegand S."/>
            <person name="Jogler M."/>
            <person name="Boedeker C."/>
            <person name="Pinto D."/>
            <person name="Vollmers J."/>
            <person name="Rivas-Marin E."/>
            <person name="Kohn T."/>
            <person name="Peeters S.H."/>
            <person name="Heuer A."/>
            <person name="Rast P."/>
            <person name="Oberbeckmann S."/>
            <person name="Bunk B."/>
            <person name="Jeske O."/>
            <person name="Meyerdierks A."/>
            <person name="Storesund J.E."/>
            <person name="Kallscheuer N."/>
            <person name="Luecker S."/>
            <person name="Lage O.M."/>
            <person name="Pohl T."/>
            <person name="Merkel B.J."/>
            <person name="Hornburger P."/>
            <person name="Mueller R.-W."/>
            <person name="Bruemmer F."/>
            <person name="Labrenz M."/>
            <person name="Spormann A.M."/>
            <person name="Op Den Camp H."/>
            <person name="Overmann J."/>
            <person name="Amann R."/>
            <person name="Jetten M.S.M."/>
            <person name="Mascher T."/>
            <person name="Medema M.H."/>
            <person name="Devos D.P."/>
            <person name="Kaster A.-K."/>
            <person name="Ovreas L."/>
            <person name="Rohde M."/>
            <person name="Galperin M.Y."/>
            <person name="Jogler C."/>
        </authorList>
    </citation>
    <scope>NUCLEOTIDE SEQUENCE [LARGE SCALE GENOMIC DNA]</scope>
    <source>
        <strain evidence="4 5">CA13</strain>
    </source>
</reference>
<dbReference type="Gene3D" id="3.40.50.1110">
    <property type="entry name" value="SGNH hydrolase"/>
    <property type="match status" value="1"/>
</dbReference>
<accession>A0A5C5Z1G4</accession>
<sequence>MFLLKQTTHRMLMQYDQEVGHRFVPNLRARIPNEDGGYYVVTNSLGFRSDWEFPEKKSDKTRILMYGDSYTAGDNVSNCDRYSDLLAEMTGAEVFNFGVSGSGTDQHLLTHRKFGRHIDADLVVICVQVDSFNRIKAESRPSIDRVTGRKVVVPKPYFSLTQSGLELNNVPVPRDRPFASESDEKNGDELLEWAHDLYEKVPGLKEIRNSSMLKDVGSRLITEYKKLRGHHPYPDIVSDDTQGWRLMEAILLQFISEVKPLPVVIFPIPTQDFYVVGMEPIYQPLFEKLEKKVDSLHVGDVSTPLVEMPFATRQKLTYEVGGHFTPLANRLVAETMHKFLEQRNLVPKTPQVSRPVTTSKIRTDAEKHYVLGVSCFYHNSSAALICDGKIVAAADEERFTRVKNDRRFPQQAINYCMEEAGISQHDLAAVAFYDNSGMTFERILQGIMAVDHDSASRMWAKAVPEWIRMKLHFPKIVRKFLNYDGPVVYGNHHRSHAASSFYPSPFESAAILTLDGVGEWATASIGVGRGNRTDLVREMHFPNSLGLLYSAFTHFTGFKVNSGEYKMMGLAPYGRPIYVQQILDHIVDVKEDGSLQLNMEYFSFLHDLSTTSPKFDELFGGPRRDPESRITRREMDLARSIQEVTEIIILRMAKTARELTGEKHLCIAGGVALNCVANGRLLREGIFDDIWIQPAAGDSGCALGVALDVWHTYLGKPRSGPNSSEQGGSYLGPGYSSDEIQAYLDTHGYPYRHMSSVERNKFLSEKLQEGKVVGHFSGRLEYGPRSLGARSIIGDPRNVEMQVNLNLRIKYRESFRPFAPAVLSERVSDYFELDRESPYMLLVAPVSEDRRIPFSLEKLDSDDDMLALVRQMRSDLPAITHVDYSARVQSVKREHHAEFYDLIKQFESDTGCGVVVNTSFNVRGEPIVNEPQDAYRCFMRTEMDVLALGDYVLVKGEQPEWPEGKGEGLENEDITKVAPVEAENELSRILAQSFERSFWPQAEQLKNENALRINLQEPKRSTTWLEVKSLSDADERFVTGTTSDPSSAPTAKQLTASILGTWMSRDVAEKLTPVIEAIIGEGLKQSRLMDVDEPISESVYVMF</sequence>
<dbReference type="Pfam" id="PF02543">
    <property type="entry name" value="Carbam_trans_N"/>
    <property type="match status" value="1"/>
</dbReference>
<dbReference type="SUPFAM" id="SSF53067">
    <property type="entry name" value="Actin-like ATPase domain"/>
    <property type="match status" value="1"/>
</dbReference>
<name>A0A5C5Z1G4_9BACT</name>
<dbReference type="GO" id="GO:0016788">
    <property type="term" value="F:hydrolase activity, acting on ester bonds"/>
    <property type="evidence" value="ECO:0007669"/>
    <property type="project" value="UniProtKB-ARBA"/>
</dbReference>
<evidence type="ECO:0000313" key="4">
    <source>
        <dbReference type="EMBL" id="TWT81159.1"/>
    </source>
</evidence>
<keyword evidence="5" id="KW-1185">Reference proteome</keyword>
<comment type="similarity">
    <text evidence="1">Belongs to the NodU/CmcH family.</text>
</comment>
<proteinExistence type="inferred from homology"/>
<dbReference type="Pfam" id="PF16861">
    <property type="entry name" value="Carbam_trans_C"/>
    <property type="match status" value="1"/>
</dbReference>
<evidence type="ECO:0000259" key="2">
    <source>
        <dbReference type="Pfam" id="PF02543"/>
    </source>
</evidence>
<dbReference type="RefSeq" id="WP_419194226.1">
    <property type="nucleotide sequence ID" value="NZ_SJPJ01000001.1"/>
</dbReference>
<dbReference type="EMBL" id="SJPJ01000001">
    <property type="protein sequence ID" value="TWT81159.1"/>
    <property type="molecule type" value="Genomic_DNA"/>
</dbReference>
<dbReference type="Proteomes" id="UP000315010">
    <property type="component" value="Unassembled WGS sequence"/>
</dbReference>
<dbReference type="EC" id="2.1.3.12" evidence="4"/>
<evidence type="ECO:0000313" key="5">
    <source>
        <dbReference type="Proteomes" id="UP000315010"/>
    </source>
</evidence>
<evidence type="ECO:0000256" key="1">
    <source>
        <dbReference type="ARBA" id="ARBA00006129"/>
    </source>
</evidence>
<dbReference type="AlphaFoldDB" id="A0A5C5Z1G4"/>
<dbReference type="InterPro" id="IPR043129">
    <property type="entry name" value="ATPase_NBD"/>
</dbReference>
<dbReference type="SUPFAM" id="SSF52266">
    <property type="entry name" value="SGNH hydrolase"/>
    <property type="match status" value="1"/>
</dbReference>
<dbReference type="Gene3D" id="3.90.870.20">
    <property type="entry name" value="Carbamoyltransferase, C-terminal domain"/>
    <property type="match status" value="1"/>
</dbReference>
<dbReference type="PANTHER" id="PTHR34847">
    <property type="entry name" value="NODULATION PROTEIN U"/>
    <property type="match status" value="1"/>
</dbReference>